<dbReference type="SUPFAM" id="SSF50729">
    <property type="entry name" value="PH domain-like"/>
    <property type="match status" value="1"/>
</dbReference>
<protein>
    <recommendedName>
        <fullName evidence="12">Ras GTPase-activating protein 3</fullName>
    </recommendedName>
</protein>
<dbReference type="PROSITE" id="PS50018">
    <property type="entry name" value="RAS_GTPASE_ACTIV_2"/>
    <property type="match status" value="1"/>
</dbReference>
<organism evidence="10 11">
    <name type="scientific">Porites evermanni</name>
    <dbReference type="NCBI Taxonomy" id="104178"/>
    <lineage>
        <taxon>Eukaryota</taxon>
        <taxon>Metazoa</taxon>
        <taxon>Cnidaria</taxon>
        <taxon>Anthozoa</taxon>
        <taxon>Hexacorallia</taxon>
        <taxon>Scleractinia</taxon>
        <taxon>Fungiina</taxon>
        <taxon>Poritidae</taxon>
        <taxon>Porites</taxon>
    </lineage>
</organism>
<dbReference type="InterPro" id="IPR023152">
    <property type="entry name" value="RasGAP_CS"/>
</dbReference>
<dbReference type="Gene3D" id="2.30.29.30">
    <property type="entry name" value="Pleckstrin-homology domain (PH domain)/Phosphotyrosine-binding domain (PTB)"/>
    <property type="match status" value="1"/>
</dbReference>
<dbReference type="Pfam" id="PF00779">
    <property type="entry name" value="BTK"/>
    <property type="match status" value="1"/>
</dbReference>
<dbReference type="PANTHER" id="PTHR10194:SF148">
    <property type="entry name" value="GTPASE-ACTIVATING PROTEIN"/>
    <property type="match status" value="1"/>
</dbReference>
<dbReference type="CDD" id="cd01244">
    <property type="entry name" value="PH_GAP1-like"/>
    <property type="match status" value="1"/>
</dbReference>
<dbReference type="SMART" id="SM00239">
    <property type="entry name" value="C2"/>
    <property type="match status" value="2"/>
</dbReference>
<gene>
    <name evidence="10" type="ORF">PEVE_00001545</name>
</gene>
<dbReference type="SUPFAM" id="SSF49562">
    <property type="entry name" value="C2 domain (Calcium/lipid-binding domain, CaLB)"/>
    <property type="match status" value="2"/>
</dbReference>
<evidence type="ECO:0000313" key="11">
    <source>
        <dbReference type="Proteomes" id="UP001159427"/>
    </source>
</evidence>
<dbReference type="InterPro" id="IPR001849">
    <property type="entry name" value="PH_domain"/>
</dbReference>
<evidence type="ECO:0008006" key="12">
    <source>
        <dbReference type="Google" id="ProtNLM"/>
    </source>
</evidence>
<dbReference type="InterPro" id="IPR000008">
    <property type="entry name" value="C2_dom"/>
</dbReference>
<keyword evidence="2" id="KW-0479">Metal-binding</keyword>
<dbReference type="PROSITE" id="PS50003">
    <property type="entry name" value="PH_DOMAIN"/>
    <property type="match status" value="1"/>
</dbReference>
<evidence type="ECO:0000256" key="2">
    <source>
        <dbReference type="ARBA" id="ARBA00022723"/>
    </source>
</evidence>
<keyword evidence="1" id="KW-0343">GTPase activation</keyword>
<dbReference type="InterPro" id="IPR001936">
    <property type="entry name" value="RasGAP_dom"/>
</dbReference>
<dbReference type="InterPro" id="IPR001562">
    <property type="entry name" value="Znf_Btk_motif"/>
</dbReference>
<feature type="domain" description="C2" evidence="8">
    <location>
        <begin position="133"/>
        <end position="257"/>
    </location>
</feature>
<dbReference type="Pfam" id="PF00616">
    <property type="entry name" value="RasGAP"/>
    <property type="match status" value="2"/>
</dbReference>
<dbReference type="InterPro" id="IPR011993">
    <property type="entry name" value="PH-like_dom_sf"/>
</dbReference>
<evidence type="ECO:0000259" key="8">
    <source>
        <dbReference type="PROSITE" id="PS50004"/>
    </source>
</evidence>
<dbReference type="Pfam" id="PF00169">
    <property type="entry name" value="PH"/>
    <property type="match status" value="1"/>
</dbReference>
<proteinExistence type="predicted"/>
<feature type="domain" description="PH" evidence="7">
    <location>
        <begin position="568"/>
        <end position="669"/>
    </location>
</feature>
<evidence type="ECO:0000256" key="6">
    <source>
        <dbReference type="PROSITE-ProRule" id="PRU00432"/>
    </source>
</evidence>
<evidence type="ECO:0000256" key="4">
    <source>
        <dbReference type="ARBA" id="ARBA00022771"/>
    </source>
</evidence>
<dbReference type="CDD" id="cd05128">
    <property type="entry name" value="RasGAP_GAP1_like"/>
    <property type="match status" value="1"/>
</dbReference>
<sequence>MAAGVNLCDVRIEETLKIRIGEAKNLQPRKEPRYSRNCYCIVTLDQEEVFRTATVEKSLCPFFGEDVHFEVPRDFQTLSFYLFDTDLIGKDTVLGKVAIKRGCVHSYHSDTWFPLVHVEPDTEVQGRIHLEIKHYEFIPDTDDDEFSNTPKLSVRIVQCTDLHGYSGNGTFSDPYVSVTIQGPLSRSEPKKTKVKKRTLSPLFDETFLFEIPPDDIESLVLRCTAWSASLIGEDIFLGEVRVPLSKCDLSSCHEGWYWLGPREDKSDPIIKQDLGSLRLRVCHSQDYVFPSSFYDPLRETMLGMGDGQDVQTTAAHILGELVKDKATVARSLVRVFSHHNQVVDFIKLVVDHEVHSTKDSNTLFRGNSVATKSVDEFMKHAGLYYLHDTIKCLVDEIFDDHKRCEIDPAKLREGESLDANLVNLRGYVNRIFAAITCSAMACPTVMCQVFHNIREAATSKFPDDNDVCYTSVSGFVFLRFFAPAILNPKLFQMRNEHANAQTARTLTLISKAIQSLGNVVSSVLCGQVKEPYMETLKSVILDQEHITAFLEIISSPSSAQGLPVDSTIVLKEGILVKRAQGRSRLGFKNFKKRFFVLTNKGLTYSKDKTKPPLGSIPVCDILGAERLGEDSFHSKLMVQIIQPDRQLYIQASNTVEEKEWTRALRKVCQSNPHKVQKYHPEAFVGGKWLCCKERSEKAVGCTPITEVPQPKCVNVAIDCDREIERIHSLFLMNLEKLDELQTECESQCEKCTVQGTLQEMWQQRLTTINNIQSHVISLEQEHKQHRKITHRLTRHGSKKCPWGPTQESPDPFRRFIFIADPLFKLRATLVQCCVCHFEGVVGNWVEIFPLKRTAHHGSSLVCNISQSFKAKSSKLKFISCPMFIRPCCPTWLCSHCFSTSSGDLTDPGWRKILPPSECTASIARLFIMLFVIYFKAVYRAV</sequence>
<evidence type="ECO:0000259" key="7">
    <source>
        <dbReference type="PROSITE" id="PS50003"/>
    </source>
</evidence>
<reference evidence="10 11" key="1">
    <citation type="submission" date="2022-05" db="EMBL/GenBank/DDBJ databases">
        <authorList>
            <consortium name="Genoscope - CEA"/>
            <person name="William W."/>
        </authorList>
    </citation>
    <scope>NUCLEOTIDE SEQUENCE [LARGE SCALE GENOMIC DNA]</scope>
</reference>
<dbReference type="Pfam" id="PF00168">
    <property type="entry name" value="C2"/>
    <property type="match status" value="2"/>
</dbReference>
<evidence type="ECO:0000256" key="1">
    <source>
        <dbReference type="ARBA" id="ARBA00022468"/>
    </source>
</evidence>
<keyword evidence="4 6" id="KW-0863">Zinc-finger</keyword>
<dbReference type="SMART" id="SM00323">
    <property type="entry name" value="RasGAP"/>
    <property type="match status" value="1"/>
</dbReference>
<dbReference type="Gene3D" id="2.60.40.150">
    <property type="entry name" value="C2 domain"/>
    <property type="match status" value="2"/>
</dbReference>
<comment type="caution">
    <text evidence="10">The sequence shown here is derived from an EMBL/GenBank/DDBJ whole genome shotgun (WGS) entry which is preliminary data.</text>
</comment>
<evidence type="ECO:0000256" key="5">
    <source>
        <dbReference type="ARBA" id="ARBA00022833"/>
    </source>
</evidence>
<dbReference type="PROSITE" id="PS50004">
    <property type="entry name" value="C2"/>
    <property type="match status" value="2"/>
</dbReference>
<dbReference type="Proteomes" id="UP001159427">
    <property type="component" value="Unassembled WGS sequence"/>
</dbReference>
<keyword evidence="11" id="KW-1185">Reference proteome</keyword>
<dbReference type="InterPro" id="IPR008936">
    <property type="entry name" value="Rho_GTPase_activation_prot"/>
</dbReference>
<accession>A0ABN8Q5A3</accession>
<dbReference type="SUPFAM" id="SSF48350">
    <property type="entry name" value="GTPase activation domain, GAP"/>
    <property type="match status" value="1"/>
</dbReference>
<keyword evidence="5" id="KW-0862">Zinc</keyword>
<dbReference type="CDD" id="cd08401">
    <property type="entry name" value="C2A_RasA2_RasA3"/>
    <property type="match status" value="1"/>
</dbReference>
<dbReference type="PANTHER" id="PTHR10194">
    <property type="entry name" value="RAS GTPASE-ACTIVATING PROTEINS"/>
    <property type="match status" value="1"/>
</dbReference>
<keyword evidence="3" id="KW-0677">Repeat</keyword>
<dbReference type="SMART" id="SM00107">
    <property type="entry name" value="BTK"/>
    <property type="match status" value="1"/>
</dbReference>
<dbReference type="InterPro" id="IPR035892">
    <property type="entry name" value="C2_domain_sf"/>
</dbReference>
<feature type="domain" description="Ras-GAP" evidence="9">
    <location>
        <begin position="324"/>
        <end position="518"/>
    </location>
</feature>
<dbReference type="PROSITE" id="PS00509">
    <property type="entry name" value="RAS_GTPASE_ACTIV_1"/>
    <property type="match status" value="1"/>
</dbReference>
<evidence type="ECO:0000256" key="3">
    <source>
        <dbReference type="ARBA" id="ARBA00022737"/>
    </source>
</evidence>
<dbReference type="PROSITE" id="PS51113">
    <property type="entry name" value="ZF_BTK"/>
    <property type="match status" value="1"/>
</dbReference>
<dbReference type="SMART" id="SM00233">
    <property type="entry name" value="PH"/>
    <property type="match status" value="1"/>
</dbReference>
<dbReference type="Gene3D" id="1.10.506.10">
    <property type="entry name" value="GTPase Activation - p120gap, domain 1"/>
    <property type="match status" value="2"/>
</dbReference>
<dbReference type="EMBL" id="CALNXI010001087">
    <property type="protein sequence ID" value="CAH3154904.1"/>
    <property type="molecule type" value="Genomic_DNA"/>
</dbReference>
<feature type="domain" description="C2" evidence="8">
    <location>
        <begin position="1"/>
        <end position="117"/>
    </location>
</feature>
<evidence type="ECO:0000259" key="9">
    <source>
        <dbReference type="PROSITE" id="PS50018"/>
    </source>
</evidence>
<evidence type="ECO:0000313" key="10">
    <source>
        <dbReference type="EMBL" id="CAH3154904.1"/>
    </source>
</evidence>
<name>A0ABN8Q5A3_9CNID</name>
<dbReference type="InterPro" id="IPR039360">
    <property type="entry name" value="Ras_GTPase"/>
</dbReference>